<dbReference type="Pfam" id="PF00440">
    <property type="entry name" value="TetR_N"/>
    <property type="match status" value="1"/>
</dbReference>
<evidence type="ECO:0000256" key="4">
    <source>
        <dbReference type="PROSITE-ProRule" id="PRU00335"/>
    </source>
</evidence>
<dbReference type="PANTHER" id="PTHR30055:SF234">
    <property type="entry name" value="HTH-TYPE TRANSCRIPTIONAL REGULATOR BETI"/>
    <property type="match status" value="1"/>
</dbReference>
<reference evidence="6 7" key="1">
    <citation type="submission" date="2018-09" db="EMBL/GenBank/DDBJ databases">
        <title>YIM 75507 draft genome.</title>
        <authorList>
            <person name="Tang S."/>
            <person name="Feng Y."/>
        </authorList>
    </citation>
    <scope>NUCLEOTIDE SEQUENCE [LARGE SCALE GENOMIC DNA]</scope>
    <source>
        <strain evidence="6 7">YIM 75507</strain>
    </source>
</reference>
<name>A0A3A4AL09_9ACTN</name>
<evidence type="ECO:0000256" key="1">
    <source>
        <dbReference type="ARBA" id="ARBA00023015"/>
    </source>
</evidence>
<evidence type="ECO:0000313" key="6">
    <source>
        <dbReference type="EMBL" id="RJL27187.1"/>
    </source>
</evidence>
<dbReference type="PRINTS" id="PR00455">
    <property type="entry name" value="HTHTETR"/>
</dbReference>
<dbReference type="InterPro" id="IPR001647">
    <property type="entry name" value="HTH_TetR"/>
</dbReference>
<dbReference type="InterPro" id="IPR050109">
    <property type="entry name" value="HTH-type_TetR-like_transc_reg"/>
</dbReference>
<gene>
    <name evidence="6" type="ORF">D5H75_25675</name>
</gene>
<evidence type="ECO:0000313" key="7">
    <source>
        <dbReference type="Proteomes" id="UP000265768"/>
    </source>
</evidence>
<dbReference type="GO" id="GO:0000976">
    <property type="term" value="F:transcription cis-regulatory region binding"/>
    <property type="evidence" value="ECO:0007669"/>
    <property type="project" value="TreeGrafter"/>
</dbReference>
<dbReference type="InterPro" id="IPR009057">
    <property type="entry name" value="Homeodomain-like_sf"/>
</dbReference>
<dbReference type="PROSITE" id="PS50977">
    <property type="entry name" value="HTH_TETR_2"/>
    <property type="match status" value="1"/>
</dbReference>
<proteinExistence type="predicted"/>
<keyword evidence="1" id="KW-0805">Transcription regulation</keyword>
<organism evidence="6 7">
    <name type="scientific">Bailinhaonella thermotolerans</name>
    <dbReference type="NCBI Taxonomy" id="1070861"/>
    <lineage>
        <taxon>Bacteria</taxon>
        <taxon>Bacillati</taxon>
        <taxon>Actinomycetota</taxon>
        <taxon>Actinomycetes</taxon>
        <taxon>Streptosporangiales</taxon>
        <taxon>Streptosporangiaceae</taxon>
        <taxon>Bailinhaonella</taxon>
    </lineage>
</organism>
<feature type="DNA-binding region" description="H-T-H motif" evidence="4">
    <location>
        <begin position="34"/>
        <end position="53"/>
    </location>
</feature>
<dbReference type="GO" id="GO:0003700">
    <property type="term" value="F:DNA-binding transcription factor activity"/>
    <property type="evidence" value="ECO:0007669"/>
    <property type="project" value="TreeGrafter"/>
</dbReference>
<keyword evidence="2 4" id="KW-0238">DNA-binding</keyword>
<evidence type="ECO:0000259" key="5">
    <source>
        <dbReference type="PROSITE" id="PS50977"/>
    </source>
</evidence>
<sequence length="217" mass="23581">MNESLRERKKRRTRQHIRDVAMGLFVERGFDQVTIAEVADAADVSVNTVYNYFDAKEDLVLPPDQASPHRLADIVRERAPGQSAARAVLARLREETRRHDRAVGLGDGFARVLAMMRAAPTLTARLSDLGVQMTAELAAVLAEETGAAPGDPLPRLVASQIGWFHTLVYAEIGERVTAGDPPAAIAADVLTLLDAVEDLLGDHVLAYATREETACSE</sequence>
<dbReference type="Proteomes" id="UP000265768">
    <property type="component" value="Unassembled WGS sequence"/>
</dbReference>
<accession>A0A3A4AL09</accession>
<keyword evidence="7" id="KW-1185">Reference proteome</keyword>
<dbReference type="EMBL" id="QZEY01000011">
    <property type="protein sequence ID" value="RJL27187.1"/>
    <property type="molecule type" value="Genomic_DNA"/>
</dbReference>
<dbReference type="Gene3D" id="1.10.10.60">
    <property type="entry name" value="Homeodomain-like"/>
    <property type="match status" value="1"/>
</dbReference>
<dbReference type="AlphaFoldDB" id="A0A3A4AL09"/>
<dbReference type="RefSeq" id="WP_119929088.1">
    <property type="nucleotide sequence ID" value="NZ_QZEY01000011.1"/>
</dbReference>
<keyword evidence="3" id="KW-0804">Transcription</keyword>
<feature type="domain" description="HTH tetR-type" evidence="5">
    <location>
        <begin position="11"/>
        <end position="71"/>
    </location>
</feature>
<protein>
    <submittedName>
        <fullName evidence="6">TetR/AcrR family transcriptional regulator</fullName>
    </submittedName>
</protein>
<comment type="caution">
    <text evidence="6">The sequence shown here is derived from an EMBL/GenBank/DDBJ whole genome shotgun (WGS) entry which is preliminary data.</text>
</comment>
<dbReference type="PANTHER" id="PTHR30055">
    <property type="entry name" value="HTH-TYPE TRANSCRIPTIONAL REGULATOR RUTR"/>
    <property type="match status" value="1"/>
</dbReference>
<evidence type="ECO:0000256" key="3">
    <source>
        <dbReference type="ARBA" id="ARBA00023163"/>
    </source>
</evidence>
<dbReference type="SUPFAM" id="SSF46689">
    <property type="entry name" value="Homeodomain-like"/>
    <property type="match status" value="1"/>
</dbReference>
<dbReference type="Gene3D" id="1.10.357.10">
    <property type="entry name" value="Tetracycline Repressor, domain 2"/>
    <property type="match status" value="1"/>
</dbReference>
<dbReference type="OrthoDB" id="155497at2"/>
<evidence type="ECO:0000256" key="2">
    <source>
        <dbReference type="ARBA" id="ARBA00023125"/>
    </source>
</evidence>